<dbReference type="NCBIfam" id="TIGR01731">
    <property type="entry name" value="fil_hemag_20aa"/>
    <property type="match status" value="3"/>
</dbReference>
<dbReference type="Proteomes" id="UP000242951">
    <property type="component" value="Unassembled WGS sequence"/>
</dbReference>
<name>A0ABR5HMH1_9BURK</name>
<keyword evidence="3" id="KW-1185">Reference proteome</keyword>
<comment type="caution">
    <text evidence="2">The sequence shown here is derived from an EMBL/GenBank/DDBJ whole genome shotgun (WGS) entry which is preliminary data.</text>
</comment>
<feature type="compositionally biased region" description="Basic residues" evidence="1">
    <location>
        <begin position="220"/>
        <end position="229"/>
    </location>
</feature>
<accession>A0ABR5HMH1</accession>
<feature type="region of interest" description="Disordered" evidence="1">
    <location>
        <begin position="218"/>
        <end position="269"/>
    </location>
</feature>
<evidence type="ECO:0000313" key="3">
    <source>
        <dbReference type="Proteomes" id="UP000242951"/>
    </source>
</evidence>
<feature type="compositionally biased region" description="Polar residues" evidence="1">
    <location>
        <begin position="231"/>
        <end position="260"/>
    </location>
</feature>
<sequence length="269" mass="26874">MYGDGAVRLIGTENGVGVRQNGNVASMNGDVSIDSMGGISSMSNTAVSGVNVRNDSQILGNFSRLDATCSLDNHGTVSGKSAAQVTAGDTLTSSGGITSDQGNVMIGGERNVALDDGRVRAAGQLMINGKNVSNRHGQSDAGSVSVDNSNGSIAASRDVSISTPMAASGFDQAGSLVNRSGTGSAGSTLTVAGANVDNTNGSLISNGRVMLNASSLSNQLHRRRKRHGNPHTGNGSSDTPAQSGGDQPSQSGNDTPSQGGATPVEITPS</sequence>
<feature type="region of interest" description="Disordered" evidence="1">
    <location>
        <begin position="129"/>
        <end position="151"/>
    </location>
</feature>
<reference evidence="2 3" key="1">
    <citation type="submission" date="2015-06" db="EMBL/GenBank/DDBJ databases">
        <title>Comparative genomics of Burkholderia leaf nodule symbionts.</title>
        <authorList>
            <person name="Carlier A."/>
            <person name="Eberl L."/>
            <person name="Pinto-Carbo M."/>
        </authorList>
    </citation>
    <scope>NUCLEOTIDE SEQUENCE [LARGE SCALE GENOMIC DNA]</scope>
    <source>
        <strain evidence="2 3">UZHbot3</strain>
    </source>
</reference>
<evidence type="ECO:0000313" key="2">
    <source>
        <dbReference type="EMBL" id="KMQ80586.1"/>
    </source>
</evidence>
<evidence type="ECO:0000256" key="1">
    <source>
        <dbReference type="SAM" id="MobiDB-lite"/>
    </source>
</evidence>
<organism evidence="2 3">
    <name type="scientific">Candidatus Burkholderia pumila</name>
    <dbReference type="NCBI Taxonomy" id="1090375"/>
    <lineage>
        <taxon>Bacteria</taxon>
        <taxon>Pseudomonadati</taxon>
        <taxon>Pseudomonadota</taxon>
        <taxon>Betaproteobacteria</taxon>
        <taxon>Burkholderiales</taxon>
        <taxon>Burkholderiaceae</taxon>
        <taxon>Burkholderia</taxon>
    </lineage>
</organism>
<protein>
    <submittedName>
        <fullName evidence="2">Large exoprotein involved in heme utilization or adhesion of ShlA/HecA/FhaA family</fullName>
    </submittedName>
</protein>
<feature type="compositionally biased region" description="Polar residues" evidence="1">
    <location>
        <begin position="130"/>
        <end position="151"/>
    </location>
</feature>
<gene>
    <name evidence="2" type="ORF">BPMI_04703</name>
</gene>
<proteinExistence type="predicted"/>
<dbReference type="InterPro" id="IPR010069">
    <property type="entry name" value="CdiA_FHA1_rpt"/>
</dbReference>
<dbReference type="EMBL" id="LELG01000062">
    <property type="protein sequence ID" value="KMQ80586.1"/>
    <property type="molecule type" value="Genomic_DNA"/>
</dbReference>